<dbReference type="Proteomes" id="UP000008461">
    <property type="component" value="Chromosome"/>
</dbReference>
<dbReference type="Pfam" id="PF00753">
    <property type="entry name" value="Lactamase_B"/>
    <property type="match status" value="1"/>
</dbReference>
<reference key="2">
    <citation type="submission" date="2011-04" db="EMBL/GenBank/DDBJ databases">
        <title>Complete sequence of chromosome of Haliscomenobacter hydrossis DSM 1100.</title>
        <authorList>
            <consortium name="US DOE Joint Genome Institute (JGI-PGF)"/>
            <person name="Lucas S."/>
            <person name="Han J."/>
            <person name="Lapidus A."/>
            <person name="Bruce D."/>
            <person name="Goodwin L."/>
            <person name="Pitluck S."/>
            <person name="Peters L."/>
            <person name="Kyrpides N."/>
            <person name="Mavromatis K."/>
            <person name="Ivanova N."/>
            <person name="Ovchinnikova G."/>
            <person name="Pagani I."/>
            <person name="Daligault H."/>
            <person name="Detter J.C."/>
            <person name="Han C."/>
            <person name="Land M."/>
            <person name="Hauser L."/>
            <person name="Markowitz V."/>
            <person name="Cheng J.-F."/>
            <person name="Hugenholtz P."/>
            <person name="Woyke T."/>
            <person name="Wu D."/>
            <person name="Verbarg S."/>
            <person name="Frueling A."/>
            <person name="Brambilla E."/>
            <person name="Klenk H.-P."/>
            <person name="Eisen J.A."/>
        </authorList>
    </citation>
    <scope>NUCLEOTIDE SEQUENCE</scope>
    <source>
        <strain>DSM 1100</strain>
    </source>
</reference>
<evidence type="ECO:0000313" key="3">
    <source>
        <dbReference type="Proteomes" id="UP000008461"/>
    </source>
</evidence>
<dbReference type="Gene3D" id="3.60.15.10">
    <property type="entry name" value="Ribonuclease Z/Hydroxyacylglutathione hydrolase-like"/>
    <property type="match status" value="1"/>
</dbReference>
<protein>
    <recommendedName>
        <fullName evidence="1">Metallo-beta-lactamase domain-containing protein</fullName>
    </recommendedName>
</protein>
<dbReference type="InterPro" id="IPR052159">
    <property type="entry name" value="Competence_DNA_uptake"/>
</dbReference>
<gene>
    <name evidence="2" type="ordered locus">Halhy_3308</name>
</gene>
<evidence type="ECO:0000259" key="1">
    <source>
        <dbReference type="Pfam" id="PF00753"/>
    </source>
</evidence>
<dbReference type="InterPro" id="IPR036866">
    <property type="entry name" value="RibonucZ/Hydroxyglut_hydro"/>
</dbReference>
<dbReference type="KEGG" id="hhy:Halhy_3308"/>
<proteinExistence type="predicted"/>
<dbReference type="EMBL" id="CP002691">
    <property type="protein sequence ID" value="AEE51167.1"/>
    <property type="molecule type" value="Genomic_DNA"/>
</dbReference>
<dbReference type="AlphaFoldDB" id="F4KTB0"/>
<sequence>MYRPGGTGDCFLLQFKKGNQVSFNLMIDCGCITGGKQNFEPILDDLTAKTKGKIDLLVLTHEHADHINGFTSVAEKFVNLTIAKVWFAWTENKDDPEANNYREYHTEQKMALAQATAKLNKLERDHYFHKLLELENQGAELADGIHHFIESLNGLNGLNEATMAANGTTPETMEDILRRLKIIDNNTVVEYRYPGQTLEDVLGAEGIRFFILGPPKSLDLLSKEEGKNEGYEKRENKSTTNLAFIEALSVSEDNAQDQIPFESDFFFAATPTEAFVEFKEKYHAEEQAWRKIDHDWLFGGAELALRLEQSINNTSLVMAIQFKDSEKILLFPGDAEYGNWLSWHDPQLNWSFVKNNVLQTVKVDYIFKNTVLYKVGHHLSQNGTGKEIGLEQIKHPELAAMVTLDFKKILPGWLNTMPNDFIGAELINKTKGKLFFSGAYEPILKNIQTPRVSINANHLKETVKNNKKFVGKIAVEYSVKG</sequence>
<dbReference type="PANTHER" id="PTHR30619:SF1">
    <property type="entry name" value="RECOMBINATION PROTEIN 2"/>
    <property type="match status" value="1"/>
</dbReference>
<dbReference type="STRING" id="760192.Halhy_3308"/>
<dbReference type="HOGENOM" id="CLU_037417_0_0_10"/>
<evidence type="ECO:0000313" key="2">
    <source>
        <dbReference type="EMBL" id="AEE51167.1"/>
    </source>
</evidence>
<keyword evidence="3" id="KW-1185">Reference proteome</keyword>
<dbReference type="eggNOG" id="COG2333">
    <property type="taxonomic scope" value="Bacteria"/>
</dbReference>
<name>F4KTB0_HALH1</name>
<dbReference type="SUPFAM" id="SSF56281">
    <property type="entry name" value="Metallo-hydrolase/oxidoreductase"/>
    <property type="match status" value="1"/>
</dbReference>
<dbReference type="PANTHER" id="PTHR30619">
    <property type="entry name" value="DNA INTERNALIZATION/COMPETENCE PROTEIN COMEC/REC2"/>
    <property type="match status" value="1"/>
</dbReference>
<reference evidence="2 3" key="1">
    <citation type="journal article" date="2011" name="Stand. Genomic Sci.">
        <title>Complete genome sequence of Haliscomenobacter hydrossis type strain (O).</title>
        <authorList>
            <consortium name="US DOE Joint Genome Institute (JGI-PGF)"/>
            <person name="Daligault H."/>
            <person name="Lapidus A."/>
            <person name="Zeytun A."/>
            <person name="Nolan M."/>
            <person name="Lucas S."/>
            <person name="Del Rio T.G."/>
            <person name="Tice H."/>
            <person name="Cheng J.F."/>
            <person name="Tapia R."/>
            <person name="Han C."/>
            <person name="Goodwin L."/>
            <person name="Pitluck S."/>
            <person name="Liolios K."/>
            <person name="Pagani I."/>
            <person name="Ivanova N."/>
            <person name="Huntemann M."/>
            <person name="Mavromatis K."/>
            <person name="Mikhailova N."/>
            <person name="Pati A."/>
            <person name="Chen A."/>
            <person name="Palaniappan K."/>
            <person name="Land M."/>
            <person name="Hauser L."/>
            <person name="Brambilla E.M."/>
            <person name="Rohde M."/>
            <person name="Verbarg S."/>
            <person name="Goker M."/>
            <person name="Bristow J."/>
            <person name="Eisen J.A."/>
            <person name="Markowitz V."/>
            <person name="Hugenholtz P."/>
            <person name="Kyrpides N.C."/>
            <person name="Klenk H.P."/>
            <person name="Woyke T."/>
        </authorList>
    </citation>
    <scope>NUCLEOTIDE SEQUENCE [LARGE SCALE GENOMIC DNA]</scope>
    <source>
        <strain evidence="3">ATCC 27775 / DSM 1100 / LMG 10767 / O</strain>
    </source>
</reference>
<organism evidence="2 3">
    <name type="scientific">Haliscomenobacter hydrossis (strain ATCC 27775 / DSM 1100 / LMG 10767 / O)</name>
    <dbReference type="NCBI Taxonomy" id="760192"/>
    <lineage>
        <taxon>Bacteria</taxon>
        <taxon>Pseudomonadati</taxon>
        <taxon>Bacteroidota</taxon>
        <taxon>Saprospiria</taxon>
        <taxon>Saprospirales</taxon>
        <taxon>Haliscomenobacteraceae</taxon>
        <taxon>Haliscomenobacter</taxon>
    </lineage>
</organism>
<dbReference type="InterPro" id="IPR001279">
    <property type="entry name" value="Metallo-B-lactamas"/>
</dbReference>
<feature type="domain" description="Metallo-beta-lactamase" evidence="1">
    <location>
        <begin position="7"/>
        <end position="81"/>
    </location>
</feature>
<accession>F4KTB0</accession>